<dbReference type="Proteomes" id="UP000297245">
    <property type="component" value="Unassembled WGS sequence"/>
</dbReference>
<dbReference type="EMBL" id="ML179209">
    <property type="protein sequence ID" value="THU95081.1"/>
    <property type="molecule type" value="Genomic_DNA"/>
</dbReference>
<organism evidence="1 2">
    <name type="scientific">Dendrothele bispora (strain CBS 962.96)</name>
    <dbReference type="NCBI Taxonomy" id="1314807"/>
    <lineage>
        <taxon>Eukaryota</taxon>
        <taxon>Fungi</taxon>
        <taxon>Dikarya</taxon>
        <taxon>Basidiomycota</taxon>
        <taxon>Agaricomycotina</taxon>
        <taxon>Agaricomycetes</taxon>
        <taxon>Agaricomycetidae</taxon>
        <taxon>Agaricales</taxon>
        <taxon>Agaricales incertae sedis</taxon>
        <taxon>Dendrothele</taxon>
    </lineage>
</organism>
<feature type="non-terminal residue" evidence="1">
    <location>
        <position position="1"/>
    </location>
</feature>
<gene>
    <name evidence="1" type="ORF">K435DRAFT_590165</name>
</gene>
<evidence type="ECO:0000313" key="1">
    <source>
        <dbReference type="EMBL" id="THU95081.1"/>
    </source>
</evidence>
<evidence type="ECO:0000313" key="2">
    <source>
        <dbReference type="Proteomes" id="UP000297245"/>
    </source>
</evidence>
<dbReference type="OrthoDB" id="5327923at2759"/>
<reference evidence="1 2" key="1">
    <citation type="journal article" date="2019" name="Nat. Ecol. Evol.">
        <title>Megaphylogeny resolves global patterns of mushroom evolution.</title>
        <authorList>
            <person name="Varga T."/>
            <person name="Krizsan K."/>
            <person name="Foldi C."/>
            <person name="Dima B."/>
            <person name="Sanchez-Garcia M."/>
            <person name="Sanchez-Ramirez S."/>
            <person name="Szollosi G.J."/>
            <person name="Szarkandi J.G."/>
            <person name="Papp V."/>
            <person name="Albert L."/>
            <person name="Andreopoulos W."/>
            <person name="Angelini C."/>
            <person name="Antonin V."/>
            <person name="Barry K.W."/>
            <person name="Bougher N.L."/>
            <person name="Buchanan P."/>
            <person name="Buyck B."/>
            <person name="Bense V."/>
            <person name="Catcheside P."/>
            <person name="Chovatia M."/>
            <person name="Cooper J."/>
            <person name="Damon W."/>
            <person name="Desjardin D."/>
            <person name="Finy P."/>
            <person name="Geml J."/>
            <person name="Haridas S."/>
            <person name="Hughes K."/>
            <person name="Justo A."/>
            <person name="Karasinski D."/>
            <person name="Kautmanova I."/>
            <person name="Kiss B."/>
            <person name="Kocsube S."/>
            <person name="Kotiranta H."/>
            <person name="LaButti K.M."/>
            <person name="Lechner B.E."/>
            <person name="Liimatainen K."/>
            <person name="Lipzen A."/>
            <person name="Lukacs Z."/>
            <person name="Mihaltcheva S."/>
            <person name="Morgado L.N."/>
            <person name="Niskanen T."/>
            <person name="Noordeloos M.E."/>
            <person name="Ohm R.A."/>
            <person name="Ortiz-Santana B."/>
            <person name="Ovrebo C."/>
            <person name="Racz N."/>
            <person name="Riley R."/>
            <person name="Savchenko A."/>
            <person name="Shiryaev A."/>
            <person name="Soop K."/>
            <person name="Spirin V."/>
            <person name="Szebenyi C."/>
            <person name="Tomsovsky M."/>
            <person name="Tulloss R.E."/>
            <person name="Uehling J."/>
            <person name="Grigoriev I.V."/>
            <person name="Vagvolgyi C."/>
            <person name="Papp T."/>
            <person name="Martin F.M."/>
            <person name="Miettinen O."/>
            <person name="Hibbett D.S."/>
            <person name="Nagy L.G."/>
        </authorList>
    </citation>
    <scope>NUCLEOTIDE SEQUENCE [LARGE SCALE GENOMIC DNA]</scope>
    <source>
        <strain evidence="1 2">CBS 962.96</strain>
    </source>
</reference>
<feature type="non-terminal residue" evidence="1">
    <location>
        <position position="151"/>
    </location>
</feature>
<accession>A0A4S8LZY3</accession>
<protein>
    <submittedName>
        <fullName evidence="1">Uncharacterized protein</fullName>
    </submittedName>
</protein>
<sequence>IYQWWPRDPNGPIIKETFYTIAGKRAPNAHASWSENVLGFYLTKRIPTTPQLASVVSQSRMAAYCRKIGEVDFAKDQLVQADQERDPRRREWANVTRIWEDRDAMIRYGFEGKSMRDEKHQDSPYNLQQTIPFHLLPEQLVVHDPFDLLNV</sequence>
<name>A0A4S8LZY3_DENBC</name>
<dbReference type="AlphaFoldDB" id="A0A4S8LZY3"/>
<keyword evidence="2" id="KW-1185">Reference proteome</keyword>
<proteinExistence type="predicted"/>